<dbReference type="Pfam" id="PF00583">
    <property type="entry name" value="Acetyltransf_1"/>
    <property type="match status" value="1"/>
</dbReference>
<dbReference type="PROSITE" id="PS51186">
    <property type="entry name" value="GNAT"/>
    <property type="match status" value="1"/>
</dbReference>
<evidence type="ECO:0000259" key="1">
    <source>
        <dbReference type="PROSITE" id="PS51186"/>
    </source>
</evidence>
<dbReference type="GO" id="GO:0016747">
    <property type="term" value="F:acyltransferase activity, transferring groups other than amino-acyl groups"/>
    <property type="evidence" value="ECO:0007669"/>
    <property type="project" value="InterPro"/>
</dbReference>
<dbReference type="InterPro" id="IPR000182">
    <property type="entry name" value="GNAT_dom"/>
</dbReference>
<dbReference type="Proteomes" id="UP001213972">
    <property type="component" value="Chromosome"/>
</dbReference>
<gene>
    <name evidence="2" type="ORF">P0Y48_03475</name>
</gene>
<dbReference type="Gene3D" id="3.40.630.30">
    <property type="match status" value="1"/>
</dbReference>
<evidence type="ECO:0000313" key="3">
    <source>
        <dbReference type="Proteomes" id="UP001213972"/>
    </source>
</evidence>
<dbReference type="InterPro" id="IPR016181">
    <property type="entry name" value="Acyl_CoA_acyltransferase"/>
</dbReference>
<dbReference type="AlphaFoldDB" id="A0AAJ6B3L4"/>
<dbReference type="SUPFAM" id="SSF55729">
    <property type="entry name" value="Acyl-CoA N-acyltransferases (Nat)"/>
    <property type="match status" value="1"/>
</dbReference>
<proteinExistence type="predicted"/>
<dbReference type="EMBL" id="CP119321">
    <property type="protein sequence ID" value="WEK14285.1"/>
    <property type="molecule type" value="Genomic_DNA"/>
</dbReference>
<protein>
    <submittedName>
        <fullName evidence="2">DUF2087 domain-containing protein</fullName>
    </submittedName>
</protein>
<name>A0AAJ6B3L4_9MICO</name>
<sequence length="207" mass="22521">MAPARIHLDLIPRVDTTSWTLRVDGVDVGVLRGSVRSSDVELFVEVDESARRRGIARAAIGRLLGSAPWGHDVRYIAEVDAGDEAAASLARRLGFTPEDAGGAGHKWSRSAPRARAAADDIARFLDRDGRIDRYPLRSADRKALLTWVAARALPHGVVLDEAAVNARLEPYAPAGDVAVLRRYLVDHGLVERTRSGSEYVRVERVAG</sequence>
<reference evidence="2" key="1">
    <citation type="submission" date="2023-03" db="EMBL/GenBank/DDBJ databases">
        <title>Andean soil-derived lignocellulolytic bacterial consortium as a source of novel taxa and putative plastic-active enzymes.</title>
        <authorList>
            <person name="Diaz-Garcia L."/>
            <person name="Chuvochina M."/>
            <person name="Feuerriegel G."/>
            <person name="Bunk B."/>
            <person name="Sproer C."/>
            <person name="Streit W.R."/>
            <person name="Rodriguez L.M."/>
            <person name="Overmann J."/>
            <person name="Jimenez D.J."/>
        </authorList>
    </citation>
    <scope>NUCLEOTIDE SEQUENCE</scope>
    <source>
        <strain evidence="2">MAG 4610</strain>
    </source>
</reference>
<dbReference type="InterPro" id="IPR018656">
    <property type="entry name" value="DUF2087"/>
</dbReference>
<evidence type="ECO:0000313" key="2">
    <source>
        <dbReference type="EMBL" id="WEK14285.1"/>
    </source>
</evidence>
<organism evidence="2 3">
    <name type="scientific">Candidatus Microbacterium phytovorans</name>
    <dbReference type="NCBI Taxonomy" id="3121374"/>
    <lineage>
        <taxon>Bacteria</taxon>
        <taxon>Bacillati</taxon>
        <taxon>Actinomycetota</taxon>
        <taxon>Actinomycetes</taxon>
        <taxon>Micrococcales</taxon>
        <taxon>Microbacteriaceae</taxon>
        <taxon>Microbacterium</taxon>
    </lineage>
</organism>
<accession>A0AAJ6B3L4</accession>
<dbReference type="Pfam" id="PF09860">
    <property type="entry name" value="DUF2087"/>
    <property type="match status" value="1"/>
</dbReference>
<feature type="domain" description="N-acetyltransferase" evidence="1">
    <location>
        <begin position="1"/>
        <end position="112"/>
    </location>
</feature>